<evidence type="ECO:0000256" key="3">
    <source>
        <dbReference type="ARBA" id="ARBA00023163"/>
    </source>
</evidence>
<feature type="domain" description="Cyclic nucleotide-binding" evidence="4">
    <location>
        <begin position="41"/>
        <end position="121"/>
    </location>
</feature>
<dbReference type="CDD" id="cd00092">
    <property type="entry name" value="HTH_CRP"/>
    <property type="match status" value="1"/>
</dbReference>
<sequence length="234" mass="25702">MPTGERSADFSGLLINPSYAAMPAQTRAAIEARGHVRHLVASEQLFSKGDPSDGAYARLSGQVEHSTLSPSGRHSIVNIVELGKWLGDISTIDGAGRTMDCWALTDATLMHLAARDFLALVDAHPAFARMLILIQGQRVREALAWIEALTKLGAEGRLAERLLIFAKSRGHRVEGGVRLELKLTQEVIAELIGTTRQRVNQVLNQWQNDGLIRLDDRHIVILDEAGLRDYVDLA</sequence>
<dbReference type="Proteomes" id="UP000321062">
    <property type="component" value="Chromosome"/>
</dbReference>
<dbReference type="InterPro" id="IPR000595">
    <property type="entry name" value="cNMP-bd_dom"/>
</dbReference>
<dbReference type="Gene3D" id="2.60.120.10">
    <property type="entry name" value="Jelly Rolls"/>
    <property type="match status" value="1"/>
</dbReference>
<keyword evidence="1" id="KW-0805">Transcription regulation</keyword>
<dbReference type="CDD" id="cd00038">
    <property type="entry name" value="CAP_ED"/>
    <property type="match status" value="1"/>
</dbReference>
<dbReference type="InterPro" id="IPR036388">
    <property type="entry name" value="WH-like_DNA-bd_sf"/>
</dbReference>
<organism evidence="6 7">
    <name type="scientific">Paradevosia tibetensis</name>
    <dbReference type="NCBI Taxonomy" id="1447062"/>
    <lineage>
        <taxon>Bacteria</taxon>
        <taxon>Pseudomonadati</taxon>
        <taxon>Pseudomonadota</taxon>
        <taxon>Alphaproteobacteria</taxon>
        <taxon>Hyphomicrobiales</taxon>
        <taxon>Devosiaceae</taxon>
        <taxon>Paradevosia</taxon>
    </lineage>
</organism>
<dbReference type="GO" id="GO:0005829">
    <property type="term" value="C:cytosol"/>
    <property type="evidence" value="ECO:0007669"/>
    <property type="project" value="TreeGrafter"/>
</dbReference>
<dbReference type="PROSITE" id="PS50042">
    <property type="entry name" value="CNMP_BINDING_3"/>
    <property type="match status" value="1"/>
</dbReference>
<dbReference type="RefSeq" id="WP_147655732.1">
    <property type="nucleotide sequence ID" value="NZ_BMFM01000001.1"/>
</dbReference>
<dbReference type="InterPro" id="IPR014710">
    <property type="entry name" value="RmlC-like_jellyroll"/>
</dbReference>
<dbReference type="InterPro" id="IPR036390">
    <property type="entry name" value="WH_DNA-bd_sf"/>
</dbReference>
<dbReference type="FunFam" id="1.10.10.10:FF:000019">
    <property type="entry name" value="Crp/Fnr family transcriptional regulator"/>
    <property type="match status" value="1"/>
</dbReference>
<dbReference type="SUPFAM" id="SSF46785">
    <property type="entry name" value="Winged helix' DNA-binding domain"/>
    <property type="match status" value="1"/>
</dbReference>
<dbReference type="AlphaFoldDB" id="A0A5B9DMG8"/>
<dbReference type="Pfam" id="PF00027">
    <property type="entry name" value="cNMP_binding"/>
    <property type="match status" value="1"/>
</dbReference>
<dbReference type="SMART" id="SM00419">
    <property type="entry name" value="HTH_CRP"/>
    <property type="match status" value="1"/>
</dbReference>
<dbReference type="Pfam" id="PF13545">
    <property type="entry name" value="HTH_Crp_2"/>
    <property type="match status" value="1"/>
</dbReference>
<dbReference type="SMART" id="SM00100">
    <property type="entry name" value="cNMP"/>
    <property type="match status" value="1"/>
</dbReference>
<gene>
    <name evidence="6" type="ORF">FNA67_08400</name>
</gene>
<dbReference type="InterPro" id="IPR050397">
    <property type="entry name" value="Env_Response_Regulators"/>
</dbReference>
<dbReference type="KEGG" id="yti:FNA67_08400"/>
<dbReference type="PANTHER" id="PTHR24567">
    <property type="entry name" value="CRP FAMILY TRANSCRIPTIONAL REGULATORY PROTEIN"/>
    <property type="match status" value="1"/>
</dbReference>
<keyword evidence="7" id="KW-1185">Reference proteome</keyword>
<dbReference type="OrthoDB" id="7827473at2"/>
<evidence type="ECO:0000259" key="5">
    <source>
        <dbReference type="PROSITE" id="PS51063"/>
    </source>
</evidence>
<name>A0A5B9DMG8_9HYPH</name>
<dbReference type="GO" id="GO:0003677">
    <property type="term" value="F:DNA binding"/>
    <property type="evidence" value="ECO:0007669"/>
    <property type="project" value="UniProtKB-KW"/>
</dbReference>
<accession>A0A5B9DMG8</accession>
<keyword evidence="2" id="KW-0238">DNA-binding</keyword>
<evidence type="ECO:0000313" key="6">
    <source>
        <dbReference type="EMBL" id="QEE20196.1"/>
    </source>
</evidence>
<evidence type="ECO:0000256" key="2">
    <source>
        <dbReference type="ARBA" id="ARBA00023125"/>
    </source>
</evidence>
<reference evidence="6 7" key="1">
    <citation type="journal article" date="2015" name="Int. J. Syst. Evol. Microbiol.">
        <title>Youhaiella tibetensis gen. nov., sp. nov., isolated from subsurface sediment.</title>
        <authorList>
            <person name="Wang Y.X."/>
            <person name="Huang F.Q."/>
            <person name="Nogi Y."/>
            <person name="Pang S.J."/>
            <person name="Wang P.K."/>
            <person name="Lv J."/>
        </authorList>
    </citation>
    <scope>NUCLEOTIDE SEQUENCE [LARGE SCALE GENOMIC DNA]</scope>
    <source>
        <strain evidence="7">fig4</strain>
    </source>
</reference>
<protein>
    <submittedName>
        <fullName evidence="6">Crp/Fnr family transcriptional regulator</fullName>
    </submittedName>
</protein>
<dbReference type="EMBL" id="CP041690">
    <property type="protein sequence ID" value="QEE20196.1"/>
    <property type="molecule type" value="Genomic_DNA"/>
</dbReference>
<dbReference type="GO" id="GO:0003700">
    <property type="term" value="F:DNA-binding transcription factor activity"/>
    <property type="evidence" value="ECO:0007669"/>
    <property type="project" value="TreeGrafter"/>
</dbReference>
<evidence type="ECO:0000259" key="4">
    <source>
        <dbReference type="PROSITE" id="PS50042"/>
    </source>
</evidence>
<evidence type="ECO:0000313" key="7">
    <source>
        <dbReference type="Proteomes" id="UP000321062"/>
    </source>
</evidence>
<dbReference type="InterPro" id="IPR018490">
    <property type="entry name" value="cNMP-bd_dom_sf"/>
</dbReference>
<dbReference type="PANTHER" id="PTHR24567:SF74">
    <property type="entry name" value="HTH-TYPE TRANSCRIPTIONAL REGULATOR ARCR"/>
    <property type="match status" value="1"/>
</dbReference>
<dbReference type="SUPFAM" id="SSF51206">
    <property type="entry name" value="cAMP-binding domain-like"/>
    <property type="match status" value="1"/>
</dbReference>
<dbReference type="Gene3D" id="1.10.10.10">
    <property type="entry name" value="Winged helix-like DNA-binding domain superfamily/Winged helix DNA-binding domain"/>
    <property type="match status" value="1"/>
</dbReference>
<evidence type="ECO:0000256" key="1">
    <source>
        <dbReference type="ARBA" id="ARBA00023015"/>
    </source>
</evidence>
<dbReference type="PROSITE" id="PS51063">
    <property type="entry name" value="HTH_CRP_2"/>
    <property type="match status" value="1"/>
</dbReference>
<keyword evidence="3" id="KW-0804">Transcription</keyword>
<feature type="domain" description="HTH crp-type" evidence="5">
    <location>
        <begin position="152"/>
        <end position="225"/>
    </location>
</feature>
<proteinExistence type="predicted"/>
<dbReference type="InterPro" id="IPR012318">
    <property type="entry name" value="HTH_CRP"/>
</dbReference>